<gene>
    <name evidence="2" type="primary">Heatr9</name>
</gene>
<evidence type="ECO:0000313" key="1">
    <source>
        <dbReference type="Proteomes" id="UP000515126"/>
    </source>
</evidence>
<organism evidence="1 2">
    <name type="scientific">Mus caroli</name>
    <name type="common">Ryukyu mouse</name>
    <name type="synonym">Ricefield mouse</name>
    <dbReference type="NCBI Taxonomy" id="10089"/>
    <lineage>
        <taxon>Eukaryota</taxon>
        <taxon>Metazoa</taxon>
        <taxon>Chordata</taxon>
        <taxon>Craniata</taxon>
        <taxon>Vertebrata</taxon>
        <taxon>Euteleostomi</taxon>
        <taxon>Mammalia</taxon>
        <taxon>Eutheria</taxon>
        <taxon>Euarchontoglires</taxon>
        <taxon>Glires</taxon>
        <taxon>Rodentia</taxon>
        <taxon>Myomorpha</taxon>
        <taxon>Muroidea</taxon>
        <taxon>Muridae</taxon>
        <taxon>Murinae</taxon>
        <taxon>Mus</taxon>
        <taxon>Mus</taxon>
    </lineage>
</organism>
<dbReference type="GO" id="GO:0002244">
    <property type="term" value="P:hematopoietic progenitor cell differentiation"/>
    <property type="evidence" value="ECO:0007669"/>
    <property type="project" value="Ensembl"/>
</dbReference>
<dbReference type="GeneID" id="110305607"/>
<dbReference type="PANTHER" id="PTHR38323">
    <property type="entry name" value="PROTEIN HEATR9"/>
    <property type="match status" value="1"/>
</dbReference>
<dbReference type="SUPFAM" id="SSF48371">
    <property type="entry name" value="ARM repeat"/>
    <property type="match status" value="1"/>
</dbReference>
<reference evidence="2" key="1">
    <citation type="submission" date="2025-08" db="UniProtKB">
        <authorList>
            <consortium name="RefSeq"/>
        </authorList>
    </citation>
    <scope>IDENTIFICATION</scope>
</reference>
<dbReference type="RefSeq" id="XP_021033293.1">
    <property type="nucleotide sequence ID" value="XM_021177634.2"/>
</dbReference>
<proteinExistence type="predicted"/>
<dbReference type="PANTHER" id="PTHR38323:SF1">
    <property type="entry name" value="PROTEIN HEATR9"/>
    <property type="match status" value="1"/>
</dbReference>
<dbReference type="AlphaFoldDB" id="A0A6P5QIQ6"/>
<protein>
    <submittedName>
        <fullName evidence="2">Protein HEATR9</fullName>
    </submittedName>
</protein>
<dbReference type="InterPro" id="IPR052873">
    <property type="entry name" value="HEATR9"/>
</dbReference>
<sequence>MESQEKQTDFLQIPKPMANCPWLDYRNRNKKFKKAMAPVHLPLSCYKVPKEAFPPSPECWRVHPSRPNATPCLHLDKKPDLFTHWRTLNEQRKERESKSLFWKRRNFPRYFKDSAQMPNLHVSISKLTLKPKEGPGLLDPTNDPLKWQRLKELTNSLNSPQEDEQCYAAYALGHLGISNKFVMEALWQVAQTGSTKVKNEAYKSLASLGCLDKSVIKAFIKQLMEHKESQRLETLVGLRVALNSWAAMPESKKPEVPYEEKLVLLLQNLIYKPLNEESLEAALCLGFLRPSNSIVQQFLLQCLSKGSMSQRMKALRMLVKMMNIHSAAVTRAILEQLHSNVIDDRLEATQMLKTVGLEKIQAQGLVKLTFDLLKRKMHSEPFQVIRQAVSETVDVLKMKPLIMKLMEAQLMSPDASDRQEAIISLGALGIRNEKVFHLLLDMLDAEEAKSVKKSIQETLLVWASRNPWIQNKLTNKVFFVYDIPKAVKTEHTRFRKKPESPDDLCITDFRQAKLNPLFIAKAYNKLGEKLEAPAFSFYFSKPKKQRPQATGPWEPKIREQLRNMVLPQNRFLFWL</sequence>
<dbReference type="InterPro" id="IPR011989">
    <property type="entry name" value="ARM-like"/>
</dbReference>
<dbReference type="KEGG" id="mcal:110305607"/>
<accession>A0A6P5QIQ6</accession>
<dbReference type="GO" id="GO:0034097">
    <property type="term" value="P:response to cytokine"/>
    <property type="evidence" value="ECO:0007669"/>
    <property type="project" value="Ensembl"/>
</dbReference>
<dbReference type="Proteomes" id="UP000515126">
    <property type="component" value="Chromosome 11"/>
</dbReference>
<keyword evidence="1" id="KW-1185">Reference proteome</keyword>
<dbReference type="GO" id="GO:0009615">
    <property type="term" value="P:response to virus"/>
    <property type="evidence" value="ECO:0007669"/>
    <property type="project" value="Ensembl"/>
</dbReference>
<name>A0A6P5QIQ6_MUSCR</name>
<evidence type="ECO:0000313" key="2">
    <source>
        <dbReference type="RefSeq" id="XP_021033293.1"/>
    </source>
</evidence>
<dbReference type="Gene3D" id="1.25.10.10">
    <property type="entry name" value="Leucine-rich Repeat Variant"/>
    <property type="match status" value="2"/>
</dbReference>
<dbReference type="CTD" id="256957"/>
<dbReference type="InterPro" id="IPR016024">
    <property type="entry name" value="ARM-type_fold"/>
</dbReference>